<feature type="region of interest" description="Disordered" evidence="1">
    <location>
        <begin position="35"/>
        <end position="106"/>
    </location>
</feature>
<evidence type="ECO:0000313" key="3">
    <source>
        <dbReference type="Proteomes" id="UP001153269"/>
    </source>
</evidence>
<protein>
    <submittedName>
        <fullName evidence="2">Uncharacterized protein</fullName>
    </submittedName>
</protein>
<evidence type="ECO:0000256" key="1">
    <source>
        <dbReference type="SAM" id="MobiDB-lite"/>
    </source>
</evidence>
<dbReference type="AlphaFoldDB" id="A0A9N7UFP1"/>
<name>A0A9N7UFP1_PLEPL</name>
<dbReference type="Proteomes" id="UP001153269">
    <property type="component" value="Unassembled WGS sequence"/>
</dbReference>
<reference evidence="2" key="1">
    <citation type="submission" date="2020-03" db="EMBL/GenBank/DDBJ databases">
        <authorList>
            <person name="Weist P."/>
        </authorList>
    </citation>
    <scope>NUCLEOTIDE SEQUENCE</scope>
</reference>
<dbReference type="EMBL" id="CADEAL010001306">
    <property type="protein sequence ID" value="CAB1431108.1"/>
    <property type="molecule type" value="Genomic_DNA"/>
</dbReference>
<sequence length="114" mass="12718">MRRVIQPVVTVQRRRTKLGLLFFIAPSLLVTSHLQGGRPRLGSLRGCGASDPGDPTAPPAVHMGTTLTAERQIPGQRQKRQKRQRDRRDRGTERRPQTVCGGGCGGRWKFRKHG</sequence>
<feature type="compositionally biased region" description="Basic and acidic residues" evidence="1">
    <location>
        <begin position="86"/>
        <end position="96"/>
    </location>
</feature>
<evidence type="ECO:0000313" key="2">
    <source>
        <dbReference type="EMBL" id="CAB1431108.1"/>
    </source>
</evidence>
<organism evidence="2 3">
    <name type="scientific">Pleuronectes platessa</name>
    <name type="common">European plaice</name>
    <dbReference type="NCBI Taxonomy" id="8262"/>
    <lineage>
        <taxon>Eukaryota</taxon>
        <taxon>Metazoa</taxon>
        <taxon>Chordata</taxon>
        <taxon>Craniata</taxon>
        <taxon>Vertebrata</taxon>
        <taxon>Euteleostomi</taxon>
        <taxon>Actinopterygii</taxon>
        <taxon>Neopterygii</taxon>
        <taxon>Teleostei</taxon>
        <taxon>Neoteleostei</taxon>
        <taxon>Acanthomorphata</taxon>
        <taxon>Carangaria</taxon>
        <taxon>Pleuronectiformes</taxon>
        <taxon>Pleuronectoidei</taxon>
        <taxon>Pleuronectidae</taxon>
        <taxon>Pleuronectes</taxon>
    </lineage>
</organism>
<gene>
    <name evidence="2" type="ORF">PLEPLA_LOCUS19107</name>
</gene>
<comment type="caution">
    <text evidence="2">The sequence shown here is derived from an EMBL/GenBank/DDBJ whole genome shotgun (WGS) entry which is preliminary data.</text>
</comment>
<proteinExistence type="predicted"/>
<accession>A0A9N7UFP1</accession>
<keyword evidence="3" id="KW-1185">Reference proteome</keyword>